<protein>
    <submittedName>
        <fullName evidence="2">Myb-like DNA-binding domain-containing protein</fullName>
    </submittedName>
    <submittedName>
        <fullName evidence="3">Myb-like_DNA-binding domain-containing protein</fullName>
    </submittedName>
</protein>
<feature type="transmembrane region" description="Helical" evidence="1">
    <location>
        <begin position="12"/>
        <end position="32"/>
    </location>
</feature>
<reference evidence="3 4" key="2">
    <citation type="submission" date="2024-07" db="EMBL/GenBank/DDBJ databases">
        <authorList>
            <person name="Akdeniz Z."/>
        </authorList>
    </citation>
    <scope>NUCLEOTIDE SEQUENCE [LARGE SCALE GENOMIC DNA]</scope>
</reference>
<evidence type="ECO:0000313" key="3">
    <source>
        <dbReference type="EMBL" id="CAL6057609.1"/>
    </source>
</evidence>
<dbReference type="EMBL" id="CATOUU010000137">
    <property type="protein sequence ID" value="CAI9917657.1"/>
    <property type="molecule type" value="Genomic_DNA"/>
</dbReference>
<name>A0AA86NDB4_9EUKA</name>
<evidence type="ECO:0000256" key="1">
    <source>
        <dbReference type="SAM" id="Phobius"/>
    </source>
</evidence>
<dbReference type="Proteomes" id="UP001642409">
    <property type="component" value="Unassembled WGS sequence"/>
</dbReference>
<organism evidence="2">
    <name type="scientific">Hexamita inflata</name>
    <dbReference type="NCBI Taxonomy" id="28002"/>
    <lineage>
        <taxon>Eukaryota</taxon>
        <taxon>Metamonada</taxon>
        <taxon>Diplomonadida</taxon>
        <taxon>Hexamitidae</taxon>
        <taxon>Hexamitinae</taxon>
        <taxon>Hexamita</taxon>
    </lineage>
</organism>
<keyword evidence="1" id="KW-0472">Membrane</keyword>
<keyword evidence="1" id="KW-1133">Transmembrane helix</keyword>
<dbReference type="EMBL" id="CAXDID020000215">
    <property type="protein sequence ID" value="CAL6057609.1"/>
    <property type="molecule type" value="Genomic_DNA"/>
</dbReference>
<keyword evidence="2" id="KW-0238">DNA-binding</keyword>
<sequence length="284" mass="34083">MNLTKNLTQIINYLALFILITLYLCFLSQLIIQELIKYTDFCIQITQIPLSYHYHLYRVIHSCYYFKYKCKINYQSYNFVPPFSLNNAPLIFTLQSNVQNLDDIKRLIDIVESQTDYTVNKVNWINVQHYFQDRTVQQCKSFYCNKIRPFIFTQNGLRKSDVKFVHSCYFYFVQRPLSEPNEQLEQKVSRILAEQCWNDMLNAYVNLNNEFTHSKKLLQGALCMVKYHFKHELEITNAIKMNGKYEKYGYTVTKDKWNEFQALSEKHNAKQLMQFIETQLSKMQ</sequence>
<proteinExistence type="predicted"/>
<dbReference type="GO" id="GO:0003677">
    <property type="term" value="F:DNA binding"/>
    <property type="evidence" value="ECO:0007669"/>
    <property type="project" value="UniProtKB-KW"/>
</dbReference>
<reference evidence="2" key="1">
    <citation type="submission" date="2023-06" db="EMBL/GenBank/DDBJ databases">
        <authorList>
            <person name="Kurt Z."/>
        </authorList>
    </citation>
    <scope>NUCLEOTIDE SEQUENCE</scope>
</reference>
<dbReference type="AlphaFoldDB" id="A0AA86NDB4"/>
<comment type="caution">
    <text evidence="2">The sequence shown here is derived from an EMBL/GenBank/DDBJ whole genome shotgun (WGS) entry which is preliminary data.</text>
</comment>
<accession>A0AA86NDB4</accession>
<keyword evidence="1" id="KW-0812">Transmembrane</keyword>
<keyword evidence="4" id="KW-1185">Reference proteome</keyword>
<evidence type="ECO:0000313" key="4">
    <source>
        <dbReference type="Proteomes" id="UP001642409"/>
    </source>
</evidence>
<gene>
    <name evidence="3" type="ORF">HINF_LOCUS47588</name>
    <name evidence="2" type="ORF">HINF_LOCUS5302</name>
</gene>
<evidence type="ECO:0000313" key="2">
    <source>
        <dbReference type="EMBL" id="CAI9917657.1"/>
    </source>
</evidence>